<dbReference type="AlphaFoldDB" id="A0A0X8FCN1"/>
<dbReference type="EMBL" id="CP014160">
    <property type="protein sequence ID" value="AMB94893.1"/>
    <property type="molecule type" value="Genomic_DNA"/>
</dbReference>
<evidence type="ECO:0000313" key="2">
    <source>
        <dbReference type="Proteomes" id="UP000069912"/>
    </source>
</evidence>
<proteinExistence type="predicted"/>
<dbReference type="Proteomes" id="UP000069912">
    <property type="component" value="Chromosome"/>
</dbReference>
<evidence type="ECO:0000313" key="1">
    <source>
        <dbReference type="EMBL" id="AMB94893.1"/>
    </source>
</evidence>
<name>A0A0X8FCN1_9LACT</name>
<gene>
    <name evidence="1" type="ORF">AWM72_09060</name>
</gene>
<dbReference type="GeneID" id="92904218"/>
<keyword evidence="2" id="KW-1185">Reference proteome</keyword>
<dbReference type="InterPro" id="IPR036278">
    <property type="entry name" value="Sialidase_sf"/>
</dbReference>
<dbReference type="KEGG" id="asan:AWM72_09060"/>
<dbReference type="RefSeq" id="WP_067976420.1">
    <property type="nucleotide sequence ID" value="NZ_CAJHKN010000001.1"/>
</dbReference>
<dbReference type="SUPFAM" id="SSF110296">
    <property type="entry name" value="Oligoxyloglucan reducing end-specific cellobiohydrolase"/>
    <property type="match status" value="1"/>
</dbReference>
<dbReference type="Gene3D" id="2.130.10.10">
    <property type="entry name" value="YVTN repeat-like/Quinoprotein amine dehydrogenase"/>
    <property type="match status" value="1"/>
</dbReference>
<accession>A0A0X8FCN1</accession>
<protein>
    <submittedName>
        <fullName evidence="1">Uncharacterized protein</fullName>
    </submittedName>
</protein>
<sequence>MADKMMRIAGRRDDGSAKAISVNDLGELRVESNHKNLMTEVVSNRDVPKGKTLSLGVFETIGMDTLRISVSVSNAAGYELTVEELQYPNESSPIARTTKIFNKSTGGYVFSGPNTVEISLSSSAIVLKAKNISNSMDTRMGFFVTALKSGSNSTEMMALNTARDKAEILKTDKNGRLLVNSNFNVIANFTAEDEKISLAPSASFETSKMSMNGCNVLDLSLFSNLYYGYKAEIREYNYNFEAETFVLTKTHKIKNPEESLSYNTENKKIKIVSPYVSLYLKSLSSNLNKIGVEMMGSVHNVSSNKLGQIETMLEQLLEIQKNSQLNPKRAMLTDVKLRKTSVNYIHEYRNGKFYGTYGLDVYTSEDGEAWEKITSLPPKDGANRIIEHLFVGGYGNLVACCYGGEVFISDENGVFKAEPDIVSGIFNHNWGSTRHENVIAFTTYEKAGMETSNRHEAFLSTDSGRTFKRIFDKSIIISPEFPPLEDRRTHLHDIEYDPLSGRLYIWAGDFGAASLYYSDDWGNTWNMFANQRKFAGNYTQLISGPRGLFLAADTSGGGGDFLNIDRNRVINPQLELSDFTEGFWSMQDRSKRYLSTKKFVNRAEQIYMFSACPEYDENGRCGYLAFSRDGYSWQLLWESPHTKHMSGLDTVVYGNGRIVGSYNNKEGDGYLTFTALLHL</sequence>
<dbReference type="SUPFAM" id="SSF50939">
    <property type="entry name" value="Sialidases"/>
    <property type="match status" value="1"/>
</dbReference>
<organism evidence="1 2">
    <name type="scientific">Aerococcus sanguinicola</name>
    <dbReference type="NCBI Taxonomy" id="119206"/>
    <lineage>
        <taxon>Bacteria</taxon>
        <taxon>Bacillati</taxon>
        <taxon>Bacillota</taxon>
        <taxon>Bacilli</taxon>
        <taxon>Lactobacillales</taxon>
        <taxon>Aerococcaceae</taxon>
        <taxon>Aerococcus</taxon>
    </lineage>
</organism>
<reference evidence="2" key="2">
    <citation type="submission" date="2016-01" db="EMBL/GenBank/DDBJ databases">
        <title>Six Aerococcus type strain genome sequencing and assembly using PacBio and Illumina Hiseq.</title>
        <authorList>
            <person name="Carkaci D."/>
            <person name="Dargis R."/>
            <person name="Nielsen X.C."/>
            <person name="Skovgaard O."/>
            <person name="Fuursted K."/>
            <person name="Christensen J.J."/>
        </authorList>
    </citation>
    <scope>NUCLEOTIDE SEQUENCE [LARGE SCALE GENOMIC DNA]</scope>
    <source>
        <strain evidence="2">CCUG43001</strain>
    </source>
</reference>
<reference evidence="1 2" key="1">
    <citation type="journal article" date="2016" name="Genome Announc.">
        <title>Complete Genome Sequences of Aerococcus christensenii CCUG 28831T, Aerococcus sanguinicola CCUG 43001T, Aerococcus urinae CCUG 36881T, Aerococcus urinaeequi CCUG 28094T, Aerococcus urinaehominis CCUG 42038 BT, and Aerococcus viridans CCUG 4311T.</title>
        <authorList>
            <person name="Carkaci D."/>
            <person name="Dargis R."/>
            <person name="Nielsen X.C."/>
            <person name="Skovgaard O."/>
            <person name="Fuursted K."/>
            <person name="Christensen J.J."/>
        </authorList>
    </citation>
    <scope>NUCLEOTIDE SEQUENCE [LARGE SCALE GENOMIC DNA]</scope>
    <source>
        <strain evidence="1 2">CCUG43001</strain>
    </source>
</reference>
<dbReference type="InterPro" id="IPR015943">
    <property type="entry name" value="WD40/YVTN_repeat-like_dom_sf"/>
</dbReference>